<evidence type="ECO:0000256" key="4">
    <source>
        <dbReference type="ARBA" id="ARBA00022833"/>
    </source>
</evidence>
<dbReference type="Proteomes" id="UP000029614">
    <property type="component" value="Unassembled WGS sequence"/>
</dbReference>
<protein>
    <submittedName>
        <fullName evidence="6">Guanine deaminase</fullName>
    </submittedName>
</protein>
<dbReference type="GO" id="GO:0047974">
    <property type="term" value="F:guanosine deaminase activity"/>
    <property type="evidence" value="ECO:0007669"/>
    <property type="project" value="TreeGrafter"/>
</dbReference>
<accession>A0A096B088</accession>
<feature type="domain" description="CMP/dCMP-type deaminase" evidence="5">
    <location>
        <begin position="1"/>
        <end position="114"/>
    </location>
</feature>
<evidence type="ECO:0000259" key="5">
    <source>
        <dbReference type="PROSITE" id="PS51747"/>
    </source>
</evidence>
<proteinExistence type="inferred from homology"/>
<dbReference type="GO" id="GO:0008270">
    <property type="term" value="F:zinc ion binding"/>
    <property type="evidence" value="ECO:0007669"/>
    <property type="project" value="InterPro"/>
</dbReference>
<organism evidence="6 7">
    <name type="scientific">Prevotella amnii DNF00058</name>
    <dbReference type="NCBI Taxonomy" id="1401066"/>
    <lineage>
        <taxon>Bacteria</taxon>
        <taxon>Pseudomonadati</taxon>
        <taxon>Bacteroidota</taxon>
        <taxon>Bacteroidia</taxon>
        <taxon>Bacteroidales</taxon>
        <taxon>Prevotellaceae</taxon>
        <taxon>Prevotella</taxon>
    </lineage>
</organism>
<dbReference type="EMBL" id="JRNU01000008">
    <property type="protein sequence ID" value="KGF52708.1"/>
    <property type="molecule type" value="Genomic_DNA"/>
</dbReference>
<keyword evidence="2" id="KW-0479">Metal-binding</keyword>
<name>A0A096B088_9BACT</name>
<dbReference type="Gene3D" id="3.40.140.10">
    <property type="entry name" value="Cytidine Deaminase, domain 2"/>
    <property type="match status" value="1"/>
</dbReference>
<evidence type="ECO:0000256" key="1">
    <source>
        <dbReference type="ARBA" id="ARBA00006576"/>
    </source>
</evidence>
<dbReference type="PANTHER" id="PTHR11079:SF161">
    <property type="entry name" value="CMP_DCMP-TYPE DEAMINASE DOMAIN-CONTAINING PROTEIN"/>
    <property type="match status" value="1"/>
</dbReference>
<dbReference type="InterPro" id="IPR016193">
    <property type="entry name" value="Cytidine_deaminase-like"/>
</dbReference>
<evidence type="ECO:0000313" key="7">
    <source>
        <dbReference type="Proteomes" id="UP000029614"/>
    </source>
</evidence>
<dbReference type="GO" id="GO:0006152">
    <property type="term" value="P:purine nucleoside catabolic process"/>
    <property type="evidence" value="ECO:0007669"/>
    <property type="project" value="TreeGrafter"/>
</dbReference>
<comment type="similarity">
    <text evidence="1">Belongs to the cytidine and deoxycytidylate deaminase family.</text>
</comment>
<evidence type="ECO:0000313" key="6">
    <source>
        <dbReference type="EMBL" id="KGF52708.1"/>
    </source>
</evidence>
<keyword evidence="3" id="KW-0378">Hydrolase</keyword>
<comment type="caution">
    <text evidence="6">The sequence shown here is derived from an EMBL/GenBank/DDBJ whole genome shotgun (WGS) entry which is preliminary data.</text>
</comment>
<reference evidence="6 7" key="1">
    <citation type="submission" date="2014-07" db="EMBL/GenBank/DDBJ databases">
        <authorList>
            <person name="McCorrison J."/>
            <person name="Sanka R."/>
            <person name="Torralba M."/>
            <person name="Gillis M."/>
            <person name="Haft D.H."/>
            <person name="Methe B."/>
            <person name="Sutton G."/>
            <person name="Nelson K.E."/>
        </authorList>
    </citation>
    <scope>NUCLEOTIDE SEQUENCE [LARGE SCALE GENOMIC DNA]</scope>
    <source>
        <strain evidence="6 7">DNF00058</strain>
    </source>
</reference>
<dbReference type="PROSITE" id="PS51747">
    <property type="entry name" value="CYT_DCMP_DEAMINASES_2"/>
    <property type="match status" value="1"/>
</dbReference>
<dbReference type="Pfam" id="PF00383">
    <property type="entry name" value="dCMP_cyt_deam_1"/>
    <property type="match status" value="1"/>
</dbReference>
<sequence>MTKKELMLRAIELSINSVRNGGGPFGAVISHNGKIIAEGSNKVTINNDPTAHAEISTIRIACEKLKTFNLSGCEIYTSCEPCPMCLGAIYWAHLDKIYYANDRKDAAKIGFDDDFIYQEIEVEPQYRKKPSEILLQSEAIKAFDMWREKMDKIEY</sequence>
<dbReference type="PANTHER" id="PTHR11079">
    <property type="entry name" value="CYTOSINE DEAMINASE FAMILY MEMBER"/>
    <property type="match status" value="1"/>
</dbReference>
<dbReference type="CDD" id="cd01285">
    <property type="entry name" value="nucleoside_deaminase"/>
    <property type="match status" value="1"/>
</dbReference>
<keyword evidence="7" id="KW-1185">Reference proteome</keyword>
<dbReference type="FunFam" id="3.40.140.10:FF:000011">
    <property type="entry name" value="tRNA-specific adenosine deaminase"/>
    <property type="match status" value="1"/>
</dbReference>
<keyword evidence="4" id="KW-0862">Zinc</keyword>
<dbReference type="AlphaFoldDB" id="A0A096B088"/>
<evidence type="ECO:0000256" key="2">
    <source>
        <dbReference type="ARBA" id="ARBA00022723"/>
    </source>
</evidence>
<gene>
    <name evidence="6" type="ORF">HMPREF9302_02315</name>
</gene>
<dbReference type="SUPFAM" id="SSF53927">
    <property type="entry name" value="Cytidine deaminase-like"/>
    <property type="match status" value="1"/>
</dbReference>
<dbReference type="RefSeq" id="WP_036854328.1">
    <property type="nucleotide sequence ID" value="NZ_JRNU01000008.1"/>
</dbReference>
<dbReference type="PROSITE" id="PS00903">
    <property type="entry name" value="CYT_DCMP_DEAMINASES_1"/>
    <property type="match status" value="1"/>
</dbReference>
<dbReference type="InterPro" id="IPR016192">
    <property type="entry name" value="APOBEC/CMP_deaminase_Zn-bd"/>
</dbReference>
<evidence type="ECO:0000256" key="3">
    <source>
        <dbReference type="ARBA" id="ARBA00022801"/>
    </source>
</evidence>
<dbReference type="InterPro" id="IPR002125">
    <property type="entry name" value="CMP_dCMP_dom"/>
</dbReference>